<evidence type="ECO:0000313" key="4">
    <source>
        <dbReference type="Proteomes" id="UP001597400"/>
    </source>
</evidence>
<accession>A0ABW4TZG4</accession>
<gene>
    <name evidence="3" type="ORF">ACFSGX_08445</name>
</gene>
<dbReference type="PANTHER" id="PTHR46268:SF15">
    <property type="entry name" value="UNIVERSAL STRESS PROTEIN HP_0031"/>
    <property type="match status" value="1"/>
</dbReference>
<proteinExistence type="inferred from homology"/>
<dbReference type="RefSeq" id="WP_380929061.1">
    <property type="nucleotide sequence ID" value="NZ_JBHUGS010000002.1"/>
</dbReference>
<protein>
    <submittedName>
        <fullName evidence="3">Universal stress protein</fullName>
    </submittedName>
</protein>
<evidence type="ECO:0000313" key="3">
    <source>
        <dbReference type="EMBL" id="MFD1950794.1"/>
    </source>
</evidence>
<comment type="caution">
    <text evidence="3">The sequence shown here is derived from an EMBL/GenBank/DDBJ whole genome shotgun (WGS) entry which is preliminary data.</text>
</comment>
<sequence>MKSILLHVHDDAGLESRLQAVFDLARAFAGHITCLHAKPYPDYFMGDPSLASAVPVELFEEMEARRFALQKKVEQRLRLETIPWDWIHVDDLPADGLIKASPLTDVIVLSLDDRSAEYGRSQALVGAVATGALPPVLAMPASVHSLDTGAPVIVAWNGSAEASTALRVAVPLLRLAARVQLVEVAERSSALPADAGARYLSRHGIEVEIVQRQPIDGSVGKAILQAALETGAGLIVSGAYGHSRLREFLLGGVTRSLLTSSKVPLLFAH</sequence>
<evidence type="ECO:0000259" key="2">
    <source>
        <dbReference type="Pfam" id="PF00582"/>
    </source>
</evidence>
<dbReference type="Gene3D" id="3.40.50.12370">
    <property type="match status" value="1"/>
</dbReference>
<dbReference type="Proteomes" id="UP001597400">
    <property type="component" value="Unassembled WGS sequence"/>
</dbReference>
<dbReference type="SUPFAM" id="SSF52402">
    <property type="entry name" value="Adenine nucleotide alpha hydrolases-like"/>
    <property type="match status" value="2"/>
</dbReference>
<keyword evidence="4" id="KW-1185">Reference proteome</keyword>
<organism evidence="3 4">
    <name type="scientific">Sphingomonas arantia</name>
    <dbReference type="NCBI Taxonomy" id="1460676"/>
    <lineage>
        <taxon>Bacteria</taxon>
        <taxon>Pseudomonadati</taxon>
        <taxon>Pseudomonadota</taxon>
        <taxon>Alphaproteobacteria</taxon>
        <taxon>Sphingomonadales</taxon>
        <taxon>Sphingomonadaceae</taxon>
        <taxon>Sphingomonas</taxon>
    </lineage>
</organism>
<dbReference type="EMBL" id="JBHUGS010000002">
    <property type="protein sequence ID" value="MFD1950794.1"/>
    <property type="molecule type" value="Genomic_DNA"/>
</dbReference>
<evidence type="ECO:0000256" key="1">
    <source>
        <dbReference type="ARBA" id="ARBA00008791"/>
    </source>
</evidence>
<name>A0ABW4TZG4_9SPHN</name>
<dbReference type="CDD" id="cd00293">
    <property type="entry name" value="USP-like"/>
    <property type="match status" value="1"/>
</dbReference>
<dbReference type="InterPro" id="IPR006015">
    <property type="entry name" value="Universal_stress_UspA"/>
</dbReference>
<dbReference type="PRINTS" id="PR01438">
    <property type="entry name" value="UNVRSLSTRESS"/>
</dbReference>
<reference evidence="4" key="1">
    <citation type="journal article" date="2019" name="Int. J. Syst. Evol. Microbiol.">
        <title>The Global Catalogue of Microorganisms (GCM) 10K type strain sequencing project: providing services to taxonomists for standard genome sequencing and annotation.</title>
        <authorList>
            <consortium name="The Broad Institute Genomics Platform"/>
            <consortium name="The Broad Institute Genome Sequencing Center for Infectious Disease"/>
            <person name="Wu L."/>
            <person name="Ma J."/>
        </authorList>
    </citation>
    <scope>NUCLEOTIDE SEQUENCE [LARGE SCALE GENOMIC DNA]</scope>
    <source>
        <strain evidence="4">CGMCC 1.12702</strain>
    </source>
</reference>
<dbReference type="InterPro" id="IPR006016">
    <property type="entry name" value="UspA"/>
</dbReference>
<feature type="domain" description="UspA" evidence="2">
    <location>
        <begin position="160"/>
        <end position="267"/>
    </location>
</feature>
<dbReference type="PANTHER" id="PTHR46268">
    <property type="entry name" value="STRESS RESPONSE PROTEIN NHAX"/>
    <property type="match status" value="1"/>
</dbReference>
<comment type="similarity">
    <text evidence="1">Belongs to the universal stress protein A family.</text>
</comment>
<dbReference type="Pfam" id="PF00582">
    <property type="entry name" value="Usp"/>
    <property type="match status" value="1"/>
</dbReference>